<feature type="transmembrane region" description="Helical" evidence="1">
    <location>
        <begin position="7"/>
        <end position="29"/>
    </location>
</feature>
<comment type="caution">
    <text evidence="2">The sequence shown here is derived from an EMBL/GenBank/DDBJ whole genome shotgun (WGS) entry which is preliminary data.</text>
</comment>
<keyword evidence="1" id="KW-1133">Transmembrane helix</keyword>
<feature type="transmembrane region" description="Helical" evidence="1">
    <location>
        <begin position="90"/>
        <end position="108"/>
    </location>
</feature>
<dbReference type="RefSeq" id="WP_114002214.1">
    <property type="nucleotide sequence ID" value="NZ_PSQG01000012.1"/>
</dbReference>
<name>A0A367FZB3_9FIRM</name>
<evidence type="ECO:0000256" key="1">
    <source>
        <dbReference type="SAM" id="Phobius"/>
    </source>
</evidence>
<dbReference type="AlphaFoldDB" id="A0A367FZB3"/>
<evidence type="ECO:0000313" key="3">
    <source>
        <dbReference type="Proteomes" id="UP000253208"/>
    </source>
</evidence>
<keyword evidence="1" id="KW-0472">Membrane</keyword>
<organism evidence="2 3">
    <name type="scientific">Blautia obeum</name>
    <dbReference type="NCBI Taxonomy" id="40520"/>
    <lineage>
        <taxon>Bacteria</taxon>
        <taxon>Bacillati</taxon>
        <taxon>Bacillota</taxon>
        <taxon>Clostridia</taxon>
        <taxon>Lachnospirales</taxon>
        <taxon>Lachnospiraceae</taxon>
        <taxon>Blautia</taxon>
    </lineage>
</organism>
<gene>
    <name evidence="2" type="ORF">C4886_09835</name>
</gene>
<accession>A0A367FZB3</accession>
<proteinExistence type="predicted"/>
<protein>
    <submittedName>
        <fullName evidence="2">Uncharacterized protein</fullName>
    </submittedName>
</protein>
<dbReference type="EMBL" id="PSQG01000012">
    <property type="protein sequence ID" value="RCH43700.1"/>
    <property type="molecule type" value="Genomic_DNA"/>
</dbReference>
<dbReference type="Proteomes" id="UP000253208">
    <property type="component" value="Unassembled WGS sequence"/>
</dbReference>
<evidence type="ECO:0000313" key="2">
    <source>
        <dbReference type="EMBL" id="RCH43700.1"/>
    </source>
</evidence>
<feature type="transmembrane region" description="Helical" evidence="1">
    <location>
        <begin position="58"/>
        <end position="78"/>
    </location>
</feature>
<feature type="transmembrane region" description="Helical" evidence="1">
    <location>
        <begin position="35"/>
        <end position="53"/>
    </location>
</feature>
<keyword evidence="1" id="KW-0812">Transmembrane</keyword>
<reference evidence="2 3" key="1">
    <citation type="submission" date="2018-02" db="EMBL/GenBank/DDBJ databases">
        <title>Complete genome sequencing of Faecalibacterium prausnitzii strains isolated from the human gut.</title>
        <authorList>
            <person name="Fitzgerald B.C."/>
            <person name="Shkoporov A.N."/>
            <person name="Ross P.R."/>
            <person name="Hill C."/>
        </authorList>
    </citation>
    <scope>NUCLEOTIDE SEQUENCE [LARGE SCALE GENOMIC DNA]</scope>
    <source>
        <strain evidence="2 3">APC942/31-1</strain>
    </source>
</reference>
<sequence>MLRKIKNVVIGFFCFLIVSVGWLSAPLGFEEGGANMNKMLAFGLWILSVYLIIKGKAIIATVGTTAILLAIIIPNGGIKFNSASMEWEGLWEIVATIFGIFIVGKFIADWFDSSRKASQEIGERQENARKKGMAYCPECGSTSIQYYPLGVPYKDTEYNEFRDEVVEVVKYDDTVHYHCNNCGRQWY</sequence>